<protein>
    <submittedName>
        <fullName evidence="2">Uncharacterized protein</fullName>
    </submittedName>
</protein>
<name>A0A9W9F2S2_9EURO</name>
<proteinExistence type="predicted"/>
<feature type="chain" id="PRO_5040941704" evidence="1">
    <location>
        <begin position="19"/>
        <end position="63"/>
    </location>
</feature>
<evidence type="ECO:0000313" key="3">
    <source>
        <dbReference type="Proteomes" id="UP001141434"/>
    </source>
</evidence>
<dbReference type="GeneID" id="81397075"/>
<dbReference type="AlphaFoldDB" id="A0A9W9F2S2"/>
<gene>
    <name evidence="2" type="ORF">NUU61_007381</name>
</gene>
<reference evidence="2" key="2">
    <citation type="journal article" date="2023" name="IMA Fungus">
        <title>Comparative genomic study of the Penicillium genus elucidates a diverse pangenome and 15 lateral gene transfer events.</title>
        <authorList>
            <person name="Petersen C."/>
            <person name="Sorensen T."/>
            <person name="Nielsen M.R."/>
            <person name="Sondergaard T.E."/>
            <person name="Sorensen J.L."/>
            <person name="Fitzpatrick D.A."/>
            <person name="Frisvad J.C."/>
            <person name="Nielsen K.L."/>
        </authorList>
    </citation>
    <scope>NUCLEOTIDE SEQUENCE</scope>
    <source>
        <strain evidence="2">IBT 34128</strain>
    </source>
</reference>
<dbReference type="RefSeq" id="XP_056510706.1">
    <property type="nucleotide sequence ID" value="XM_056657906.1"/>
</dbReference>
<evidence type="ECO:0000313" key="2">
    <source>
        <dbReference type="EMBL" id="KAJ5092511.1"/>
    </source>
</evidence>
<sequence length="63" mass="6847">MRFLTFIAFGVFAALTNAAAIDTPLQERSCSQKGEECNTFLKSGPKCCDGLKCSTFTTSQKCE</sequence>
<keyword evidence="1" id="KW-0732">Signal</keyword>
<accession>A0A9W9F2S2</accession>
<evidence type="ECO:0000256" key="1">
    <source>
        <dbReference type="SAM" id="SignalP"/>
    </source>
</evidence>
<dbReference type="EMBL" id="JAPMSZ010000009">
    <property type="protein sequence ID" value="KAJ5092511.1"/>
    <property type="molecule type" value="Genomic_DNA"/>
</dbReference>
<dbReference type="Proteomes" id="UP001141434">
    <property type="component" value="Unassembled WGS sequence"/>
</dbReference>
<feature type="signal peptide" evidence="1">
    <location>
        <begin position="1"/>
        <end position="18"/>
    </location>
</feature>
<reference evidence="2" key="1">
    <citation type="submission" date="2022-11" db="EMBL/GenBank/DDBJ databases">
        <authorList>
            <person name="Petersen C."/>
        </authorList>
    </citation>
    <scope>NUCLEOTIDE SEQUENCE</scope>
    <source>
        <strain evidence="2">IBT 34128</strain>
    </source>
</reference>
<comment type="caution">
    <text evidence="2">The sequence shown here is derived from an EMBL/GenBank/DDBJ whole genome shotgun (WGS) entry which is preliminary data.</text>
</comment>
<keyword evidence="3" id="KW-1185">Reference proteome</keyword>
<organism evidence="2 3">
    <name type="scientific">Penicillium alfredii</name>
    <dbReference type="NCBI Taxonomy" id="1506179"/>
    <lineage>
        <taxon>Eukaryota</taxon>
        <taxon>Fungi</taxon>
        <taxon>Dikarya</taxon>
        <taxon>Ascomycota</taxon>
        <taxon>Pezizomycotina</taxon>
        <taxon>Eurotiomycetes</taxon>
        <taxon>Eurotiomycetidae</taxon>
        <taxon>Eurotiales</taxon>
        <taxon>Aspergillaceae</taxon>
        <taxon>Penicillium</taxon>
    </lineage>
</organism>